<keyword evidence="3 6" id="KW-0812">Transmembrane</keyword>
<protein>
    <submittedName>
        <fullName evidence="7">Holin-like protein</fullName>
    </submittedName>
</protein>
<dbReference type="InterPro" id="IPR005538">
    <property type="entry name" value="LrgA/CidA"/>
</dbReference>
<proteinExistence type="predicted"/>
<dbReference type="PANTHER" id="PTHR33931:SF2">
    <property type="entry name" value="HOLIN-LIKE PROTEIN CIDA"/>
    <property type="match status" value="1"/>
</dbReference>
<feature type="transmembrane region" description="Helical" evidence="6">
    <location>
        <begin position="93"/>
        <end position="117"/>
    </location>
</feature>
<dbReference type="RefSeq" id="WP_183911395.1">
    <property type="nucleotide sequence ID" value="NZ_JACHXZ010000004.1"/>
</dbReference>
<organism evidence="7 8">
    <name type="scientific">Simiduia aestuariiviva</name>
    <dbReference type="NCBI Taxonomy" id="1510459"/>
    <lineage>
        <taxon>Bacteria</taxon>
        <taxon>Pseudomonadati</taxon>
        <taxon>Pseudomonadota</taxon>
        <taxon>Gammaproteobacteria</taxon>
        <taxon>Cellvibrionales</taxon>
        <taxon>Cellvibrionaceae</taxon>
        <taxon>Simiduia</taxon>
    </lineage>
</organism>
<evidence type="ECO:0000256" key="6">
    <source>
        <dbReference type="SAM" id="Phobius"/>
    </source>
</evidence>
<keyword evidence="5 6" id="KW-0472">Membrane</keyword>
<gene>
    <name evidence="7" type="ORF">FHS30_003127</name>
</gene>
<sequence>MASTAQGVIPGLLILIAYQLVGELISYWLNWPIPGPVVGMLLLLASLRLGAVLWPRGWLVATETAGKALIDNLSLLFLPAGVGIFFLPDHIQAQWPAVLAAIVLATFISMVLCAILLRWLSRHHD</sequence>
<dbReference type="Proteomes" id="UP000559987">
    <property type="component" value="Unassembled WGS sequence"/>
</dbReference>
<feature type="transmembrane region" description="Helical" evidence="6">
    <location>
        <begin position="37"/>
        <end position="56"/>
    </location>
</feature>
<evidence type="ECO:0000256" key="3">
    <source>
        <dbReference type="ARBA" id="ARBA00022692"/>
    </source>
</evidence>
<evidence type="ECO:0000256" key="4">
    <source>
        <dbReference type="ARBA" id="ARBA00022989"/>
    </source>
</evidence>
<dbReference type="PANTHER" id="PTHR33931">
    <property type="entry name" value="HOLIN-LIKE PROTEIN CIDA-RELATED"/>
    <property type="match status" value="1"/>
</dbReference>
<comment type="caution">
    <text evidence="7">The sequence shown here is derived from an EMBL/GenBank/DDBJ whole genome shotgun (WGS) entry which is preliminary data.</text>
</comment>
<feature type="transmembrane region" description="Helical" evidence="6">
    <location>
        <begin position="12"/>
        <end position="31"/>
    </location>
</feature>
<dbReference type="GO" id="GO:0005886">
    <property type="term" value="C:plasma membrane"/>
    <property type="evidence" value="ECO:0007669"/>
    <property type="project" value="UniProtKB-SubCell"/>
</dbReference>
<dbReference type="AlphaFoldDB" id="A0A839UNZ7"/>
<comment type="subcellular location">
    <subcellularLocation>
        <location evidence="1">Cell membrane</location>
        <topology evidence="1">Multi-pass membrane protein</topology>
    </subcellularLocation>
</comment>
<keyword evidence="8" id="KW-1185">Reference proteome</keyword>
<evidence type="ECO:0000313" key="7">
    <source>
        <dbReference type="EMBL" id="MBB3169914.1"/>
    </source>
</evidence>
<evidence type="ECO:0000313" key="8">
    <source>
        <dbReference type="Proteomes" id="UP000559987"/>
    </source>
</evidence>
<evidence type="ECO:0000256" key="1">
    <source>
        <dbReference type="ARBA" id="ARBA00004651"/>
    </source>
</evidence>
<accession>A0A839UNZ7</accession>
<evidence type="ECO:0000256" key="5">
    <source>
        <dbReference type="ARBA" id="ARBA00023136"/>
    </source>
</evidence>
<dbReference type="Pfam" id="PF03788">
    <property type="entry name" value="LrgA"/>
    <property type="match status" value="1"/>
</dbReference>
<name>A0A839UNZ7_9GAMM</name>
<evidence type="ECO:0000256" key="2">
    <source>
        <dbReference type="ARBA" id="ARBA00022475"/>
    </source>
</evidence>
<reference evidence="7 8" key="1">
    <citation type="submission" date="2020-08" db="EMBL/GenBank/DDBJ databases">
        <title>Genomic Encyclopedia of Type Strains, Phase III (KMG-III): the genomes of soil and plant-associated and newly described type strains.</title>
        <authorList>
            <person name="Whitman W."/>
        </authorList>
    </citation>
    <scope>NUCLEOTIDE SEQUENCE [LARGE SCALE GENOMIC DNA]</scope>
    <source>
        <strain evidence="7 8">CECT 8571</strain>
    </source>
</reference>
<feature type="transmembrane region" description="Helical" evidence="6">
    <location>
        <begin position="68"/>
        <end position="87"/>
    </location>
</feature>
<dbReference type="EMBL" id="JACHXZ010000004">
    <property type="protein sequence ID" value="MBB3169914.1"/>
    <property type="molecule type" value="Genomic_DNA"/>
</dbReference>
<keyword evidence="2" id="KW-1003">Cell membrane</keyword>
<keyword evidence="4 6" id="KW-1133">Transmembrane helix</keyword>